<organism evidence="6 7">
    <name type="scientific">Septoria linicola</name>
    <dbReference type="NCBI Taxonomy" id="215465"/>
    <lineage>
        <taxon>Eukaryota</taxon>
        <taxon>Fungi</taxon>
        <taxon>Dikarya</taxon>
        <taxon>Ascomycota</taxon>
        <taxon>Pezizomycotina</taxon>
        <taxon>Dothideomycetes</taxon>
        <taxon>Dothideomycetidae</taxon>
        <taxon>Mycosphaerellales</taxon>
        <taxon>Mycosphaerellaceae</taxon>
        <taxon>Septoria</taxon>
    </lineage>
</organism>
<evidence type="ECO:0000313" key="6">
    <source>
        <dbReference type="EMBL" id="USW58861.1"/>
    </source>
</evidence>
<dbReference type="InterPro" id="IPR002523">
    <property type="entry name" value="MgTranspt_CorA/ZnTranspt_ZntB"/>
</dbReference>
<dbReference type="SUPFAM" id="SSF144083">
    <property type="entry name" value="Magnesium transport protein CorA, transmembrane region"/>
    <property type="match status" value="1"/>
</dbReference>
<feature type="transmembrane region" description="Helical" evidence="5">
    <location>
        <begin position="327"/>
        <end position="349"/>
    </location>
</feature>
<keyword evidence="3 5" id="KW-1133">Transmembrane helix</keyword>
<keyword evidence="2 5" id="KW-0812">Transmembrane</keyword>
<reference evidence="6" key="1">
    <citation type="submission" date="2022-06" db="EMBL/GenBank/DDBJ databases">
        <title>Complete genome sequences of two strains of the flax pathogen Septoria linicola.</title>
        <authorList>
            <person name="Lapalu N."/>
            <person name="Simon A."/>
            <person name="Demenou B."/>
            <person name="Paumier D."/>
            <person name="Guillot M.-P."/>
            <person name="Gout L."/>
            <person name="Valade R."/>
        </authorList>
    </citation>
    <scope>NUCLEOTIDE SEQUENCE</scope>
    <source>
        <strain evidence="6">SE15195</strain>
    </source>
</reference>
<evidence type="ECO:0000256" key="1">
    <source>
        <dbReference type="ARBA" id="ARBA00004141"/>
    </source>
</evidence>
<accession>A0A9Q9EPK4</accession>
<name>A0A9Q9EPK4_9PEZI</name>
<evidence type="ECO:0000256" key="4">
    <source>
        <dbReference type="ARBA" id="ARBA00023136"/>
    </source>
</evidence>
<dbReference type="GO" id="GO:0016020">
    <property type="term" value="C:membrane"/>
    <property type="evidence" value="ECO:0007669"/>
    <property type="project" value="UniProtKB-SubCell"/>
</dbReference>
<feature type="transmembrane region" description="Helical" evidence="5">
    <location>
        <begin position="361"/>
        <end position="381"/>
    </location>
</feature>
<evidence type="ECO:0000313" key="7">
    <source>
        <dbReference type="Proteomes" id="UP001056384"/>
    </source>
</evidence>
<dbReference type="AlphaFoldDB" id="A0A9Q9EPK4"/>
<sequence>MVSKVVVEDLSRDLIEILGTQYDIDPRFFRHLINDHLYYNTRDPWAELPPLLSEMATWDFMTFSFLRARHYHDEASWNEVERQSGMFNVLRRLDSDRCRVRLHRWDSPSAGVALARSKVAMWSPQSSEASPRIVVILVDPTTTTGEQVWAGLGEGYGPLSMHDVSLPKRTLVGASTHFTPDDLRRIAHDTRFAGAPMINIVLREWLRVTQYMDTVLGNLLWEFEKPHWGEHAPELDHSMKKLSPWQRNILNYRGMVDSSLSCLSASPHFDSSRPHDQFRKALQPDFERAAKRLQPIQHHIETMADGLSSMTAIEDARRATLAAEQSIGLTFLSILAPIFLPLNFVTSFFSMSSDLSLSNSTFGLFFVLGMPLTLATVFIVGRSQDSVGTWLRESRRAGEDNRPIENREQQQIQEHTVQIRPGATRYNQYITTAAKHSEPPGAQP</sequence>
<gene>
    <name evidence="6" type="ORF">Slin15195_G121800</name>
</gene>
<dbReference type="EMBL" id="CP099428">
    <property type="protein sequence ID" value="USW58861.1"/>
    <property type="molecule type" value="Genomic_DNA"/>
</dbReference>
<proteinExistence type="predicted"/>
<evidence type="ECO:0000256" key="3">
    <source>
        <dbReference type="ARBA" id="ARBA00022989"/>
    </source>
</evidence>
<dbReference type="Pfam" id="PF01544">
    <property type="entry name" value="CorA"/>
    <property type="match status" value="1"/>
</dbReference>
<protein>
    <submittedName>
        <fullName evidence="6">Mg2+ transporter protein, CorA-like/Zinc transport protein ZntB</fullName>
    </submittedName>
</protein>
<evidence type="ECO:0000256" key="5">
    <source>
        <dbReference type="SAM" id="Phobius"/>
    </source>
</evidence>
<keyword evidence="7" id="KW-1185">Reference proteome</keyword>
<dbReference type="GO" id="GO:0046873">
    <property type="term" value="F:metal ion transmembrane transporter activity"/>
    <property type="evidence" value="ECO:0007669"/>
    <property type="project" value="InterPro"/>
</dbReference>
<evidence type="ECO:0000256" key="2">
    <source>
        <dbReference type="ARBA" id="ARBA00022692"/>
    </source>
</evidence>
<dbReference type="Proteomes" id="UP001056384">
    <property type="component" value="Chromosome 11"/>
</dbReference>
<keyword evidence="4 5" id="KW-0472">Membrane</keyword>
<comment type="subcellular location">
    <subcellularLocation>
        <location evidence="1">Membrane</location>
        <topology evidence="1">Multi-pass membrane protein</topology>
    </subcellularLocation>
</comment>
<dbReference type="InterPro" id="IPR045863">
    <property type="entry name" value="CorA_TM1_TM2"/>
</dbReference>
<dbReference type="Gene3D" id="1.20.58.340">
    <property type="entry name" value="Magnesium transport protein CorA, transmembrane region"/>
    <property type="match status" value="1"/>
</dbReference>